<dbReference type="PANTHER" id="PTHR30576:SF0">
    <property type="entry name" value="UNDECAPRENYL-PHOSPHATE N-ACETYLGALACTOSAMINYL 1-PHOSPHATE TRANSFERASE-RELATED"/>
    <property type="match status" value="1"/>
</dbReference>
<protein>
    <recommendedName>
        <fullName evidence="3">Bacterial sugar transferase domain-containing protein</fullName>
    </recommendedName>
</protein>
<gene>
    <name evidence="4" type="ORF">DCC81_21385</name>
</gene>
<keyword evidence="2" id="KW-1133">Transmembrane helix</keyword>
<dbReference type="InterPro" id="IPR003362">
    <property type="entry name" value="Bact_transf"/>
</dbReference>
<feature type="domain" description="Bacterial sugar transferase" evidence="3">
    <location>
        <begin position="50"/>
        <end position="234"/>
    </location>
</feature>
<evidence type="ECO:0000313" key="4">
    <source>
        <dbReference type="EMBL" id="PUZ22968.1"/>
    </source>
</evidence>
<dbReference type="EMBL" id="QCYK01000003">
    <property type="protein sequence ID" value="PUZ22968.1"/>
    <property type="molecule type" value="Genomic_DNA"/>
</dbReference>
<comment type="similarity">
    <text evidence="1">Belongs to the bacterial sugar transferase family.</text>
</comment>
<dbReference type="OrthoDB" id="9808602at2"/>
<evidence type="ECO:0000313" key="5">
    <source>
        <dbReference type="Proteomes" id="UP000244450"/>
    </source>
</evidence>
<keyword evidence="2" id="KW-0812">Transmembrane</keyword>
<dbReference type="Proteomes" id="UP000244450">
    <property type="component" value="Unassembled WGS sequence"/>
</dbReference>
<keyword evidence="5" id="KW-1185">Reference proteome</keyword>
<comment type="caution">
    <text evidence="4">The sequence shown here is derived from an EMBL/GenBank/DDBJ whole genome shotgun (WGS) entry which is preliminary data.</text>
</comment>
<evidence type="ECO:0000259" key="3">
    <source>
        <dbReference type="Pfam" id="PF02397"/>
    </source>
</evidence>
<name>A0A2T7BCY9_9BACT</name>
<accession>A0A2T7BCY9</accession>
<dbReference type="GO" id="GO:0016780">
    <property type="term" value="F:phosphotransferase activity, for other substituted phosphate groups"/>
    <property type="evidence" value="ECO:0007669"/>
    <property type="project" value="TreeGrafter"/>
</dbReference>
<dbReference type="PANTHER" id="PTHR30576">
    <property type="entry name" value="COLANIC BIOSYNTHESIS UDP-GLUCOSE LIPID CARRIER TRANSFERASE"/>
    <property type="match status" value="1"/>
</dbReference>
<reference evidence="4 5" key="1">
    <citation type="submission" date="2018-04" db="EMBL/GenBank/DDBJ databases">
        <title>Chitinophaga fuyangensis sp. nov., isolated from soil in a chemical factory.</title>
        <authorList>
            <person name="Chen K."/>
        </authorList>
    </citation>
    <scope>NUCLEOTIDE SEQUENCE [LARGE SCALE GENOMIC DNA]</scope>
    <source>
        <strain evidence="4 5">LY-1</strain>
    </source>
</reference>
<dbReference type="RefSeq" id="WP_108688712.1">
    <property type="nucleotide sequence ID" value="NZ_QCYK01000003.1"/>
</dbReference>
<organism evidence="4 5">
    <name type="scientific">Chitinophaga parva</name>
    <dbReference type="NCBI Taxonomy" id="2169414"/>
    <lineage>
        <taxon>Bacteria</taxon>
        <taxon>Pseudomonadati</taxon>
        <taxon>Bacteroidota</taxon>
        <taxon>Chitinophagia</taxon>
        <taxon>Chitinophagales</taxon>
        <taxon>Chitinophagaceae</taxon>
        <taxon>Chitinophaga</taxon>
    </lineage>
</organism>
<dbReference type="AlphaFoldDB" id="A0A2T7BCY9"/>
<proteinExistence type="inferred from homology"/>
<evidence type="ECO:0000256" key="2">
    <source>
        <dbReference type="SAM" id="Phobius"/>
    </source>
</evidence>
<feature type="transmembrane region" description="Helical" evidence="2">
    <location>
        <begin position="52"/>
        <end position="77"/>
    </location>
</feature>
<dbReference type="Pfam" id="PF02397">
    <property type="entry name" value="Bac_transf"/>
    <property type="match status" value="1"/>
</dbReference>
<sequence length="241" mass="27846">MISKPLKQPMLYHNNPLLHGDLPPAETATSGTLQPVFAHPLERPVNRLAKRVLDIGISLAVLTFVMSWLTPLLALLIKLDSRGPVFFKQLRSGKNNQAFTCYKFRSMRVNAQAHTLQATQEDARLTRVGRFLRRTSLDELPQFFNVLCNHMSVAGPRPHMLLHTEQYGACIDNYMSRLLVKPGITGWAQVCGYRGETRYLFEMEQRVQHDLYYLQYWTPAFDRKIIWMTVKLLLRRTPGVY</sequence>
<keyword evidence="2" id="KW-0472">Membrane</keyword>
<evidence type="ECO:0000256" key="1">
    <source>
        <dbReference type="ARBA" id="ARBA00006464"/>
    </source>
</evidence>